<dbReference type="InterPro" id="IPR007730">
    <property type="entry name" value="SPOR-like_dom"/>
</dbReference>
<evidence type="ECO:0000256" key="2">
    <source>
        <dbReference type="SAM" id="Phobius"/>
    </source>
</evidence>
<name>A0A927IPS6_9HYPH</name>
<feature type="region of interest" description="Disordered" evidence="1">
    <location>
        <begin position="244"/>
        <end position="293"/>
    </location>
</feature>
<gene>
    <name evidence="4" type="ORF">IC608_05220</name>
</gene>
<reference evidence="4" key="1">
    <citation type="submission" date="2020-09" db="EMBL/GenBank/DDBJ databases">
        <title>Genome seq and assembly of Devosia sp.</title>
        <authorList>
            <person name="Chhetri G."/>
        </authorList>
    </citation>
    <scope>NUCLEOTIDE SEQUENCE</scope>
    <source>
        <strain evidence="4">PTR5</strain>
    </source>
</reference>
<feature type="region of interest" description="Disordered" evidence="1">
    <location>
        <begin position="578"/>
        <end position="619"/>
    </location>
</feature>
<evidence type="ECO:0000313" key="4">
    <source>
        <dbReference type="EMBL" id="MBD8064875.1"/>
    </source>
</evidence>
<evidence type="ECO:0000259" key="3">
    <source>
        <dbReference type="Pfam" id="PF05036"/>
    </source>
</evidence>
<keyword evidence="2" id="KW-0812">Transmembrane</keyword>
<dbReference type="RefSeq" id="WP_191773256.1">
    <property type="nucleotide sequence ID" value="NZ_JACYFU010000001.1"/>
</dbReference>
<dbReference type="Proteomes" id="UP000654108">
    <property type="component" value="Unassembled WGS sequence"/>
</dbReference>
<keyword evidence="5" id="KW-1185">Reference proteome</keyword>
<feature type="domain" description="SPOR" evidence="3">
    <location>
        <begin position="621"/>
        <end position="697"/>
    </location>
</feature>
<feature type="compositionally biased region" description="Low complexity" evidence="1">
    <location>
        <begin position="78"/>
        <end position="94"/>
    </location>
</feature>
<feature type="compositionally biased region" description="Basic and acidic residues" evidence="1">
    <location>
        <begin position="64"/>
        <end position="77"/>
    </location>
</feature>
<keyword evidence="2" id="KW-1133">Transmembrane helix</keyword>
<feature type="transmembrane region" description="Helical" evidence="2">
    <location>
        <begin position="340"/>
        <end position="361"/>
    </location>
</feature>
<feature type="compositionally biased region" description="Low complexity" evidence="1">
    <location>
        <begin position="102"/>
        <end position="125"/>
    </location>
</feature>
<dbReference type="Pfam" id="PF05036">
    <property type="entry name" value="SPOR"/>
    <property type="match status" value="1"/>
</dbReference>
<dbReference type="GO" id="GO:0042834">
    <property type="term" value="F:peptidoglycan binding"/>
    <property type="evidence" value="ECO:0007669"/>
    <property type="project" value="InterPro"/>
</dbReference>
<keyword evidence="2" id="KW-0472">Membrane</keyword>
<feature type="compositionally biased region" description="Low complexity" evidence="1">
    <location>
        <begin position="578"/>
        <end position="594"/>
    </location>
</feature>
<sequence>MAGQSEAPDDLIAELARLMAGEARDEKPSRPSVRIPGQDTLQPISEVPAPTVRIPGPSSQAHAGETRPFRFDFELGSERQAASAASERAPTETPTEPPAQQPPSETDSIADLIAAELANSSASLAPSDPEQNERAGGSPPRDEAHGEDTFDEPPVFEAPEPEPVLIPTRAAFEPVVAARPTVEPIRAEEQRAPTPPEGGQILRHEPAVETPVSPPVQPSRPTGAKNALDDIERLVGPAVRLEPAPTASVEAVPVQASPAPSSALRSLATPTAPSEEPRIPPRSARPVSDRPQEASIEEAIIAAAAASGAAVEFVDPDEADIYSAQAPRPRRGFAGLGRGFVGPLVAVTLLVVAGLGLYWVLGKSGGASGPAPLIVASTEPVKDAPEPVTEEDAAPQSVVFNEISGVDTGAEEQIVSRDQADEADVTQTAAFDPAQEGLVNRKVRTVTVRPDGTIVSGDEGLAGNSMLPVDRPNVPSVPGADFTTPEMVANADATAAAPAAGATPATPDAPANGTATSSLTAAPATDAQAAAMPQGAPVVPGSTVPAVDTTGATIVGRTAPVPLQKPSDYDQLVAALQQRQATAPQQTTPIGQGTLPPPPASVAAPSNAPATQSVAQGDNSAPAYVQLSSQRSEEAARESAANIARRYGVLFGGQNLEVQRVDLGERGVFYRVRVPASSLETANNICVNVKAAGGDCFTM</sequence>
<dbReference type="AlphaFoldDB" id="A0A927IPS6"/>
<feature type="compositionally biased region" description="Low complexity" evidence="1">
    <location>
        <begin position="601"/>
        <end position="610"/>
    </location>
</feature>
<feature type="compositionally biased region" description="Low complexity" evidence="1">
    <location>
        <begin position="498"/>
        <end position="541"/>
    </location>
</feature>
<dbReference type="EMBL" id="JACYFU010000001">
    <property type="protein sequence ID" value="MBD8064875.1"/>
    <property type="molecule type" value="Genomic_DNA"/>
</dbReference>
<organism evidence="4 5">
    <name type="scientific">Devosia oryzisoli</name>
    <dbReference type="NCBI Taxonomy" id="2774138"/>
    <lineage>
        <taxon>Bacteria</taxon>
        <taxon>Pseudomonadati</taxon>
        <taxon>Pseudomonadota</taxon>
        <taxon>Alphaproteobacteria</taxon>
        <taxon>Hyphomicrobiales</taxon>
        <taxon>Devosiaceae</taxon>
        <taxon>Devosia</taxon>
    </lineage>
</organism>
<evidence type="ECO:0000313" key="5">
    <source>
        <dbReference type="Proteomes" id="UP000654108"/>
    </source>
</evidence>
<accession>A0A927IPS6</accession>
<feature type="region of interest" description="Disordered" evidence="1">
    <location>
        <begin position="20"/>
        <end position="231"/>
    </location>
</feature>
<feature type="compositionally biased region" description="Low complexity" evidence="1">
    <location>
        <begin position="256"/>
        <end position="268"/>
    </location>
</feature>
<comment type="caution">
    <text evidence="4">The sequence shown here is derived from an EMBL/GenBank/DDBJ whole genome shotgun (WGS) entry which is preliminary data.</text>
</comment>
<proteinExistence type="predicted"/>
<evidence type="ECO:0000256" key="1">
    <source>
        <dbReference type="SAM" id="MobiDB-lite"/>
    </source>
</evidence>
<feature type="region of interest" description="Disordered" evidence="1">
    <location>
        <begin position="498"/>
        <end position="544"/>
    </location>
</feature>
<protein>
    <submittedName>
        <fullName evidence="4">SPOR domain-containing protein</fullName>
    </submittedName>
</protein>